<evidence type="ECO:0000259" key="3">
    <source>
        <dbReference type="Pfam" id="PF23658"/>
    </source>
</evidence>
<feature type="chain" id="PRO_5020823465" description="CPAF-like PDZ domain-containing protein" evidence="2">
    <location>
        <begin position="28"/>
        <end position="731"/>
    </location>
</feature>
<dbReference type="AlphaFoldDB" id="A0A4S2MWX3"/>
<dbReference type="SUPFAM" id="SSF52096">
    <property type="entry name" value="ClpP/crotonase"/>
    <property type="match status" value="1"/>
</dbReference>
<sequence>MRASRLWTYLLGLQSFFGGTVFGAATARHPCEELVVDWFLDTKPNNDATAPATVYQKCLRSIPFDQEKAKIMVNSINMLNSHNTLVAYMRPDSGGDFLSHLELKPFIFRDAFLELYQKVEISSGGWGFTTNIHFWNAVAELFERFKDYHVAYEPYCARGLADYVHDYPIVAVGDSADGGRDIYTFKNQPPGKHSTGLIKLDRKVVAINDKDPIQYLLELVQRAPDLEDPDARWNTLMAQYPATNEVGWFAKRKFWDEKLDKLILRFENDPKPVDVEWSVTVSDWDSKKDAHKFIQNHVDFANAFCYTIPTNPYPLQNSTSSSMIPEKSEIVGDGTNGAPVKIKRLPRISAANIPTPLPDGILELSNDGKKTLLLALSTLNISNIGPVGIMRVPTFVLDNGSVNEQQTEEYKSFVKNIADKLYSAGVKKLIIDVSSNGGGDRDLIDILFTSMFPTKDHAIGTSTFGQRSWSRGADALFKYNNAHYNDSKRPGSNSNWEVFLDPATGKKFDKMEDLVRWEIHHKAYWFHTISSASRNNSVYSDPEIVFPKFPLKAEDMVVVTNGYCGSCCARFVNLLTHPNNGVRAYTYGGRPNRSKMQAVGGTQGELVLELEDFHKEANKVYQREYRNNREWVPELPWGTKLVQARINAENSFYKGMEKDLVPLQYRFRPACKKLPLTKNMIGSMVGIYELVGKVAWVDRTLCEPQPDWVKKSSAGEVKSENVNDWETELRK</sequence>
<feature type="compositionally biased region" description="Basic and acidic residues" evidence="1">
    <location>
        <begin position="717"/>
        <end position="731"/>
    </location>
</feature>
<dbReference type="InterPro" id="IPR056186">
    <property type="entry name" value="PDZ_CPAF-rel"/>
</dbReference>
<accession>A0A4S2MWX3</accession>
<dbReference type="OrthoDB" id="27214at2759"/>
<dbReference type="STRING" id="341454.A0A4S2MWX3"/>
<feature type="region of interest" description="Disordered" evidence="1">
    <location>
        <begin position="712"/>
        <end position="731"/>
    </location>
</feature>
<dbReference type="EMBL" id="ML220121">
    <property type="protein sequence ID" value="TGZ81056.1"/>
    <property type="molecule type" value="Genomic_DNA"/>
</dbReference>
<reference evidence="4 5" key="1">
    <citation type="submission" date="2019-04" db="EMBL/GenBank/DDBJ databases">
        <title>Comparative genomics and transcriptomics to analyze fruiting body development in filamentous ascomycetes.</title>
        <authorList>
            <consortium name="DOE Joint Genome Institute"/>
            <person name="Lutkenhaus R."/>
            <person name="Traeger S."/>
            <person name="Breuer J."/>
            <person name="Kuo A."/>
            <person name="Lipzen A."/>
            <person name="Pangilinan J."/>
            <person name="Dilworth D."/>
            <person name="Sandor L."/>
            <person name="Poggeler S."/>
            <person name="Barry K."/>
            <person name="Grigoriev I.V."/>
            <person name="Nowrousian M."/>
        </authorList>
    </citation>
    <scope>NUCLEOTIDE SEQUENCE [LARGE SCALE GENOMIC DNA]</scope>
    <source>
        <strain evidence="4 5">CBS 389.68</strain>
    </source>
</reference>
<name>A0A4S2MWX3_9PEZI</name>
<dbReference type="Pfam" id="PF23658">
    <property type="entry name" value="PDZ_CPAF_rel"/>
    <property type="match status" value="1"/>
</dbReference>
<evidence type="ECO:0000256" key="1">
    <source>
        <dbReference type="SAM" id="MobiDB-lite"/>
    </source>
</evidence>
<dbReference type="Proteomes" id="UP000298138">
    <property type="component" value="Unassembled WGS sequence"/>
</dbReference>
<dbReference type="InterPro" id="IPR052766">
    <property type="entry name" value="S41A_metabolite_peptidase"/>
</dbReference>
<dbReference type="Gene3D" id="3.90.226.10">
    <property type="entry name" value="2-enoyl-CoA Hydratase, Chain A, domain 1"/>
    <property type="match status" value="1"/>
</dbReference>
<dbReference type="PANTHER" id="PTHR37049">
    <property type="entry name" value="PEPTIDASE S41 FAMILY PROTEIN"/>
    <property type="match status" value="1"/>
</dbReference>
<gene>
    <name evidence="4" type="ORF">EX30DRAFT_395869</name>
</gene>
<evidence type="ECO:0000313" key="5">
    <source>
        <dbReference type="Proteomes" id="UP000298138"/>
    </source>
</evidence>
<dbReference type="InParanoid" id="A0A4S2MWX3"/>
<organism evidence="4 5">
    <name type="scientific">Ascodesmis nigricans</name>
    <dbReference type="NCBI Taxonomy" id="341454"/>
    <lineage>
        <taxon>Eukaryota</taxon>
        <taxon>Fungi</taxon>
        <taxon>Dikarya</taxon>
        <taxon>Ascomycota</taxon>
        <taxon>Pezizomycotina</taxon>
        <taxon>Pezizomycetes</taxon>
        <taxon>Pezizales</taxon>
        <taxon>Ascodesmidaceae</taxon>
        <taxon>Ascodesmis</taxon>
    </lineage>
</organism>
<evidence type="ECO:0000313" key="4">
    <source>
        <dbReference type="EMBL" id="TGZ81056.1"/>
    </source>
</evidence>
<feature type="domain" description="CPAF-like PDZ" evidence="3">
    <location>
        <begin position="202"/>
        <end position="271"/>
    </location>
</feature>
<evidence type="ECO:0000256" key="2">
    <source>
        <dbReference type="SAM" id="SignalP"/>
    </source>
</evidence>
<dbReference type="InterPro" id="IPR029045">
    <property type="entry name" value="ClpP/crotonase-like_dom_sf"/>
</dbReference>
<feature type="signal peptide" evidence="2">
    <location>
        <begin position="1"/>
        <end position="27"/>
    </location>
</feature>
<keyword evidence="5" id="KW-1185">Reference proteome</keyword>
<proteinExistence type="predicted"/>
<keyword evidence="2" id="KW-0732">Signal</keyword>
<dbReference type="PANTHER" id="PTHR37049:SF5">
    <property type="entry name" value="TAIL SPECIFIC PROTEASE DOMAIN-CONTAINING PROTEIN"/>
    <property type="match status" value="1"/>
</dbReference>
<protein>
    <recommendedName>
        <fullName evidence="3">CPAF-like PDZ domain-containing protein</fullName>
    </recommendedName>
</protein>